<organism evidence="2">
    <name type="scientific">hydrothermal vent metagenome</name>
    <dbReference type="NCBI Taxonomy" id="652676"/>
    <lineage>
        <taxon>unclassified sequences</taxon>
        <taxon>metagenomes</taxon>
        <taxon>ecological metagenomes</taxon>
    </lineage>
</organism>
<evidence type="ECO:0008006" key="3">
    <source>
        <dbReference type="Google" id="ProtNLM"/>
    </source>
</evidence>
<sequence>MLQKFVSKLSKQEKMVFYITLGVVLVALLDRLFLGPVLAKLKAIDAETAQQKISIEGDLKILSYKNKILQKNKVFSKYFLKDVPDDDVVNAEFLSKVERLATQSKVSLVKSNPSEKRKYKEYVEYYANLDCTGDLKDIITFMHLINSTEDLLKVNKFNMAPKRGTPNEVNVSMTIVKLMMTVKTEDKGNKK</sequence>
<dbReference type="GO" id="GO:0043107">
    <property type="term" value="P:type IV pilus-dependent motility"/>
    <property type="evidence" value="ECO:0007669"/>
    <property type="project" value="InterPro"/>
</dbReference>
<dbReference type="InterPro" id="IPR014717">
    <property type="entry name" value="Transl_elong_EF1B/ribsomal_bS6"/>
</dbReference>
<reference evidence="2" key="1">
    <citation type="submission" date="2018-06" db="EMBL/GenBank/DDBJ databases">
        <authorList>
            <person name="Zhirakovskaya E."/>
        </authorList>
    </citation>
    <scope>NUCLEOTIDE SEQUENCE</scope>
</reference>
<keyword evidence="1" id="KW-0472">Membrane</keyword>
<evidence type="ECO:0000256" key="1">
    <source>
        <dbReference type="SAM" id="Phobius"/>
    </source>
</evidence>
<gene>
    <name evidence="2" type="ORF">MNBD_UNCLBAC01-24</name>
</gene>
<dbReference type="Gene3D" id="3.30.70.60">
    <property type="match status" value="1"/>
</dbReference>
<dbReference type="Pfam" id="PF04350">
    <property type="entry name" value="PilO"/>
    <property type="match status" value="1"/>
</dbReference>
<protein>
    <recommendedName>
        <fullName evidence="3">General secretion pathway protein M</fullName>
    </recommendedName>
</protein>
<dbReference type="InterPro" id="IPR007445">
    <property type="entry name" value="PilO"/>
</dbReference>
<feature type="transmembrane region" description="Helical" evidence="1">
    <location>
        <begin position="15"/>
        <end position="34"/>
    </location>
</feature>
<keyword evidence="1" id="KW-0812">Transmembrane</keyword>
<dbReference type="AlphaFoldDB" id="A0A3B1D922"/>
<evidence type="ECO:0000313" key="2">
    <source>
        <dbReference type="EMBL" id="VAX35341.1"/>
    </source>
</evidence>
<accession>A0A3B1D922</accession>
<keyword evidence="1" id="KW-1133">Transmembrane helix</keyword>
<dbReference type="GO" id="GO:0043683">
    <property type="term" value="P:type IV pilus assembly"/>
    <property type="evidence" value="ECO:0007669"/>
    <property type="project" value="InterPro"/>
</dbReference>
<proteinExistence type="predicted"/>
<dbReference type="EMBL" id="UOGJ01000046">
    <property type="protein sequence ID" value="VAX35341.1"/>
    <property type="molecule type" value="Genomic_DNA"/>
</dbReference>
<name>A0A3B1D922_9ZZZZ</name>